<feature type="domain" description="HTH gntR-type" evidence="4">
    <location>
        <begin position="14"/>
        <end position="81"/>
    </location>
</feature>
<keyword evidence="2" id="KW-0238">DNA-binding</keyword>
<dbReference type="PANTHER" id="PTHR43537">
    <property type="entry name" value="TRANSCRIPTIONAL REGULATOR, GNTR FAMILY"/>
    <property type="match status" value="1"/>
</dbReference>
<reference evidence="5 6" key="1">
    <citation type="submission" date="2019-03" db="EMBL/GenBank/DDBJ databases">
        <title>Genomic Encyclopedia of Archaeal and Bacterial Type Strains, Phase II (KMG-II): from individual species to whole genera.</title>
        <authorList>
            <person name="Goeker M."/>
        </authorList>
    </citation>
    <scope>NUCLEOTIDE SEQUENCE [LARGE SCALE GENOMIC DNA]</scope>
    <source>
        <strain evidence="5 6">DSM 24782</strain>
    </source>
</reference>
<dbReference type="PANTHER" id="PTHR43537:SF24">
    <property type="entry name" value="GLUCONATE OPERON TRANSCRIPTIONAL REPRESSOR"/>
    <property type="match status" value="1"/>
</dbReference>
<protein>
    <submittedName>
        <fullName evidence="5">GntR family transcriptional regulator</fullName>
    </submittedName>
</protein>
<dbReference type="SMART" id="SM00345">
    <property type="entry name" value="HTH_GNTR"/>
    <property type="match status" value="1"/>
</dbReference>
<evidence type="ECO:0000313" key="6">
    <source>
        <dbReference type="Proteomes" id="UP000295344"/>
    </source>
</evidence>
<comment type="caution">
    <text evidence="5">The sequence shown here is derived from an EMBL/GenBank/DDBJ whole genome shotgun (WGS) entry which is preliminary data.</text>
</comment>
<dbReference type="InterPro" id="IPR000524">
    <property type="entry name" value="Tscrpt_reg_HTH_GntR"/>
</dbReference>
<keyword evidence="3" id="KW-0804">Transcription</keyword>
<dbReference type="CDD" id="cd07377">
    <property type="entry name" value="WHTH_GntR"/>
    <property type="match status" value="1"/>
</dbReference>
<dbReference type="RefSeq" id="WP_133766913.1">
    <property type="nucleotide sequence ID" value="NZ_BAAARP010000005.1"/>
</dbReference>
<dbReference type="SMART" id="SM00895">
    <property type="entry name" value="FCD"/>
    <property type="match status" value="1"/>
</dbReference>
<accession>A0A4R7FFL5</accession>
<dbReference type="InterPro" id="IPR036388">
    <property type="entry name" value="WH-like_DNA-bd_sf"/>
</dbReference>
<proteinExistence type="predicted"/>
<gene>
    <name evidence="5" type="ORF">CLV52_2747</name>
</gene>
<dbReference type="PROSITE" id="PS50949">
    <property type="entry name" value="HTH_GNTR"/>
    <property type="match status" value="1"/>
</dbReference>
<dbReference type="InterPro" id="IPR008920">
    <property type="entry name" value="TF_FadR/GntR_C"/>
</dbReference>
<dbReference type="SUPFAM" id="SSF46785">
    <property type="entry name" value="Winged helix' DNA-binding domain"/>
    <property type="match status" value="1"/>
</dbReference>
<dbReference type="AlphaFoldDB" id="A0A4R7FFL5"/>
<keyword evidence="1" id="KW-0805">Transcription regulation</keyword>
<dbReference type="Gene3D" id="1.10.10.10">
    <property type="entry name" value="Winged helix-like DNA-binding domain superfamily/Winged helix DNA-binding domain"/>
    <property type="match status" value="1"/>
</dbReference>
<sequence length="234" mass="26358">MTDAPERAVASRDGGAGARLADELRARILRGELVPRERIRQESLAASLGASRALVREALRILEADGLITTVPNTGSWVSALSRAECEEVYEIRERLEPLLLRRSLPGLGPARIARLADLAERIRDVRDVEQFLRLDRELHLLSYEGAETAVLGDTVHRLWNTTQHYRRAFSLLLDADDLRTLHEEHHMLVKAIRDGDADGAERVLAGHIRRTRLQLAHHPDVFDDEPTDQRSTP</sequence>
<dbReference type="Pfam" id="PF07729">
    <property type="entry name" value="FCD"/>
    <property type="match status" value="1"/>
</dbReference>
<evidence type="ECO:0000259" key="4">
    <source>
        <dbReference type="PROSITE" id="PS50949"/>
    </source>
</evidence>
<dbReference type="GO" id="GO:0003700">
    <property type="term" value="F:DNA-binding transcription factor activity"/>
    <property type="evidence" value="ECO:0007669"/>
    <property type="project" value="InterPro"/>
</dbReference>
<evidence type="ECO:0000256" key="1">
    <source>
        <dbReference type="ARBA" id="ARBA00023015"/>
    </source>
</evidence>
<keyword evidence="6" id="KW-1185">Reference proteome</keyword>
<name>A0A4R7FFL5_9MICO</name>
<organism evidence="5 6">
    <name type="scientific">Amnibacterium kyonggiense</name>
    <dbReference type="NCBI Taxonomy" id="595671"/>
    <lineage>
        <taxon>Bacteria</taxon>
        <taxon>Bacillati</taxon>
        <taxon>Actinomycetota</taxon>
        <taxon>Actinomycetes</taxon>
        <taxon>Micrococcales</taxon>
        <taxon>Microbacteriaceae</taxon>
        <taxon>Amnibacterium</taxon>
    </lineage>
</organism>
<dbReference type="OrthoDB" id="9816161at2"/>
<dbReference type="SUPFAM" id="SSF48008">
    <property type="entry name" value="GntR ligand-binding domain-like"/>
    <property type="match status" value="1"/>
</dbReference>
<dbReference type="Proteomes" id="UP000295344">
    <property type="component" value="Unassembled WGS sequence"/>
</dbReference>
<evidence type="ECO:0000313" key="5">
    <source>
        <dbReference type="EMBL" id="TDS75640.1"/>
    </source>
</evidence>
<evidence type="ECO:0000256" key="3">
    <source>
        <dbReference type="ARBA" id="ARBA00023163"/>
    </source>
</evidence>
<dbReference type="Pfam" id="PF00392">
    <property type="entry name" value="GntR"/>
    <property type="match status" value="1"/>
</dbReference>
<dbReference type="InterPro" id="IPR036390">
    <property type="entry name" value="WH_DNA-bd_sf"/>
</dbReference>
<evidence type="ECO:0000256" key="2">
    <source>
        <dbReference type="ARBA" id="ARBA00023125"/>
    </source>
</evidence>
<dbReference type="GO" id="GO:0003677">
    <property type="term" value="F:DNA binding"/>
    <property type="evidence" value="ECO:0007669"/>
    <property type="project" value="UniProtKB-KW"/>
</dbReference>
<dbReference type="Gene3D" id="1.20.120.530">
    <property type="entry name" value="GntR ligand-binding domain-like"/>
    <property type="match status" value="1"/>
</dbReference>
<dbReference type="InterPro" id="IPR011711">
    <property type="entry name" value="GntR_C"/>
</dbReference>
<dbReference type="EMBL" id="SOAM01000003">
    <property type="protein sequence ID" value="TDS75640.1"/>
    <property type="molecule type" value="Genomic_DNA"/>
</dbReference>